<reference evidence="9 10" key="1">
    <citation type="submission" date="2016-02" db="EMBL/GenBank/DDBJ databases">
        <title>Genome analysis of coral dinoflagellate symbionts highlights evolutionary adaptations to a symbiotic lifestyle.</title>
        <authorList>
            <person name="Aranda M."/>
            <person name="Li Y."/>
            <person name="Liew Y.J."/>
            <person name="Baumgarten S."/>
            <person name="Simakov O."/>
            <person name="Wilson M."/>
            <person name="Piel J."/>
            <person name="Ashoor H."/>
            <person name="Bougouffa S."/>
            <person name="Bajic V.B."/>
            <person name="Ryu T."/>
            <person name="Ravasi T."/>
            <person name="Bayer T."/>
            <person name="Micklem G."/>
            <person name="Kim H."/>
            <person name="Bhak J."/>
            <person name="Lajeunesse T.C."/>
            <person name="Voolstra C.R."/>
        </authorList>
    </citation>
    <scope>NUCLEOTIDE SEQUENCE [LARGE SCALE GENOMIC DNA]</scope>
    <source>
        <strain evidence="9 10">CCMP2467</strain>
    </source>
</reference>
<feature type="binding site" evidence="6">
    <location>
        <position position="487"/>
    </location>
    <ligand>
        <name>S-adenosyl-L-methionine</name>
        <dbReference type="ChEBI" id="CHEBI:59789"/>
    </ligand>
</feature>
<evidence type="ECO:0000256" key="5">
    <source>
        <dbReference type="ARBA" id="ARBA00022884"/>
    </source>
</evidence>
<accession>A0A1Q9CKV4</accession>
<keyword evidence="1 7" id="KW-0698">rRNA processing</keyword>
<keyword evidence="4 6" id="KW-0949">S-adenosyl-L-methionine</keyword>
<dbReference type="SUPFAM" id="SSF53335">
    <property type="entry name" value="S-adenosyl-L-methionine-dependent methyltransferases"/>
    <property type="match status" value="1"/>
</dbReference>
<dbReference type="Gene3D" id="1.10.8.100">
    <property type="entry name" value="Ribosomal RNA adenine dimethylase-like, domain 2"/>
    <property type="match status" value="1"/>
</dbReference>
<feature type="binding site" evidence="6">
    <location>
        <position position="562"/>
    </location>
    <ligand>
        <name>S-adenosyl-L-methionine</name>
        <dbReference type="ChEBI" id="CHEBI:59789"/>
    </ligand>
</feature>
<dbReference type="GO" id="GO:0000179">
    <property type="term" value="F:rRNA (adenine-N6,N6-)-dimethyltransferase activity"/>
    <property type="evidence" value="ECO:0007669"/>
    <property type="project" value="UniProtKB-UniRule"/>
</dbReference>
<feature type="binding site" evidence="6">
    <location>
        <position position="584"/>
    </location>
    <ligand>
        <name>S-adenosyl-L-methionine</name>
        <dbReference type="ChEBI" id="CHEBI:59789"/>
    </ligand>
</feature>
<evidence type="ECO:0000313" key="10">
    <source>
        <dbReference type="Proteomes" id="UP000186817"/>
    </source>
</evidence>
<keyword evidence="5 6" id="KW-0694">RNA-binding</keyword>
<gene>
    <name evidence="9" type="primary">rsmA</name>
    <name evidence="9" type="ORF">AK812_SmicGene35673</name>
</gene>
<feature type="binding site" evidence="6">
    <location>
        <position position="519"/>
    </location>
    <ligand>
        <name>S-adenosyl-L-methionine</name>
        <dbReference type="ChEBI" id="CHEBI:59789"/>
    </ligand>
</feature>
<keyword evidence="3 6" id="KW-0808">Transferase</keyword>
<dbReference type="SUPFAM" id="SSF50985">
    <property type="entry name" value="RCC1/BLIP-II"/>
    <property type="match status" value="1"/>
</dbReference>
<feature type="binding site" evidence="6">
    <location>
        <position position="540"/>
    </location>
    <ligand>
        <name>S-adenosyl-L-methionine</name>
        <dbReference type="ChEBI" id="CHEBI:59789"/>
    </ligand>
</feature>
<evidence type="ECO:0000256" key="4">
    <source>
        <dbReference type="ARBA" id="ARBA00022691"/>
    </source>
</evidence>
<dbReference type="SMART" id="SM00650">
    <property type="entry name" value="rADc"/>
    <property type="match status" value="1"/>
</dbReference>
<name>A0A1Q9CKV4_SYMMI</name>
<dbReference type="HAMAP" id="MF_00607">
    <property type="entry name" value="16SrRNA_methyltr_A"/>
    <property type="match status" value="1"/>
</dbReference>
<evidence type="ECO:0000313" key="9">
    <source>
        <dbReference type="EMBL" id="OLP83549.1"/>
    </source>
</evidence>
<sequence>MSFTLDVCLISGKTVSLEAHGDESVECFRVRAQKALGAKGRLLSSTGSFLDGGAPLKKARLQNREPLTLQVRRVDIGSGDRTSARAFVAIQGDGSVVAWGDAKRGGDSTGVHDLLKNVQQIQASKRAVAAILGDGSVVTWGRARSGGDSSVVRDQLKNVRQIQKTLYAFAAILGDGSVVNWGCADCGGRSSGVRDKLQNVQQIQASKRAFAAILEDGSVVTWGSARSGGAIWFVRDQLKNVQQIQAANDAFAAILRNGSVVTWGSADSGGDSSAVRDQLKNVQQIQATQFAFAAILGDGSVVTWGNARSGGDSSVVRDQLKNVQQIQAANDAFAAILGDGSVVTWGSAYSGGDSRCVRNQLKNVQQIQATQFAFAAILGDGSVVTWGNARSGGDSSVVRDQLKTVQQIEATEEKLLQSLAMDSVPMSLAMGSTARVLSHRVMCLVLATTAAVWTAGFPHNPAAANTVAPKLPKGAHRPKQELGQSYLSDPNTAAKIVSTFSEGAAARCAGDYPRVVELGPGLGALTRSLVAQFPRMLAVDVDPRAVNALRQDLPSLQVWQEDLLKLDHADLAQKMGGRLSVIGNLPYSITTDALLSLVASPGALRYAVVMIQKEAAERVVASPGSKDYSPLSVMLQIYARPRMRYSVPPTAFYPKPKVTSAIVEFDFPALEELPEVNAESLLEIVKTSFCQRKKTLKQSLKSYVQERRMALPLQWSKLRAEQLSPEQFVALARPPAQGVIRDATDDEIEAAVNVCGAFALTWAMLSHHWMGLAGWLGWGGLGLIRK</sequence>
<dbReference type="GO" id="GO:0003723">
    <property type="term" value="F:RNA binding"/>
    <property type="evidence" value="ECO:0007669"/>
    <property type="project" value="UniProtKB-UniRule"/>
</dbReference>
<dbReference type="OrthoDB" id="74991at2759"/>
<evidence type="ECO:0000256" key="1">
    <source>
        <dbReference type="ARBA" id="ARBA00022552"/>
    </source>
</evidence>
<dbReference type="Pfam" id="PF00398">
    <property type="entry name" value="RrnaAD"/>
    <property type="match status" value="1"/>
</dbReference>
<comment type="caution">
    <text evidence="9">The sequence shown here is derived from an EMBL/GenBank/DDBJ whole genome shotgun (WGS) entry which is preliminary data.</text>
</comment>
<keyword evidence="10" id="KW-1185">Reference proteome</keyword>
<dbReference type="EC" id="2.1.1.-" evidence="7"/>
<organism evidence="9 10">
    <name type="scientific">Symbiodinium microadriaticum</name>
    <name type="common">Dinoflagellate</name>
    <name type="synonym">Zooxanthella microadriatica</name>
    <dbReference type="NCBI Taxonomy" id="2951"/>
    <lineage>
        <taxon>Eukaryota</taxon>
        <taxon>Sar</taxon>
        <taxon>Alveolata</taxon>
        <taxon>Dinophyceae</taxon>
        <taxon>Suessiales</taxon>
        <taxon>Symbiodiniaceae</taxon>
        <taxon>Symbiodinium</taxon>
    </lineage>
</organism>
<feature type="domain" description="Ribosomal RNA adenine methylase transferase N-terminal" evidence="8">
    <location>
        <begin position="492"/>
        <end position="669"/>
    </location>
</feature>
<dbReference type="Gene3D" id="2.130.10.30">
    <property type="entry name" value="Regulator of chromosome condensation 1/beta-lactamase-inhibitor protein II"/>
    <property type="match status" value="3"/>
</dbReference>
<dbReference type="InterPro" id="IPR020598">
    <property type="entry name" value="rRNA_Ade_methylase_Trfase_N"/>
</dbReference>
<comment type="similarity">
    <text evidence="6 7">Belongs to the class I-like SAM-binding methyltransferase superfamily. rRNA adenine N(6)-methyltransferase family.</text>
</comment>
<evidence type="ECO:0000256" key="6">
    <source>
        <dbReference type="PROSITE-ProRule" id="PRU01026"/>
    </source>
</evidence>
<evidence type="ECO:0000256" key="2">
    <source>
        <dbReference type="ARBA" id="ARBA00022603"/>
    </source>
</evidence>
<dbReference type="NCBIfam" id="TIGR00755">
    <property type="entry name" value="ksgA"/>
    <property type="match status" value="1"/>
</dbReference>
<dbReference type="InterPro" id="IPR001737">
    <property type="entry name" value="KsgA/Erm"/>
</dbReference>
<dbReference type="Proteomes" id="UP000186817">
    <property type="component" value="Unassembled WGS sequence"/>
</dbReference>
<evidence type="ECO:0000256" key="7">
    <source>
        <dbReference type="RuleBase" id="RU362106"/>
    </source>
</evidence>
<dbReference type="EMBL" id="LSRX01001108">
    <property type="protein sequence ID" value="OLP83549.1"/>
    <property type="molecule type" value="Genomic_DNA"/>
</dbReference>
<dbReference type="Gene3D" id="3.40.50.150">
    <property type="entry name" value="Vaccinia Virus protein VP39"/>
    <property type="match status" value="1"/>
</dbReference>
<proteinExistence type="inferred from homology"/>
<evidence type="ECO:0000256" key="3">
    <source>
        <dbReference type="ARBA" id="ARBA00022679"/>
    </source>
</evidence>
<evidence type="ECO:0000259" key="8">
    <source>
        <dbReference type="SMART" id="SM00650"/>
    </source>
</evidence>
<keyword evidence="2 6" id="KW-0489">Methyltransferase</keyword>
<dbReference type="PANTHER" id="PTHR11727">
    <property type="entry name" value="DIMETHYLADENOSINE TRANSFERASE"/>
    <property type="match status" value="1"/>
</dbReference>
<dbReference type="InterPro" id="IPR009091">
    <property type="entry name" value="RCC1/BLIP-II"/>
</dbReference>
<dbReference type="InterPro" id="IPR011530">
    <property type="entry name" value="rRNA_adenine_dimethylase"/>
</dbReference>
<dbReference type="InterPro" id="IPR029063">
    <property type="entry name" value="SAM-dependent_MTases_sf"/>
</dbReference>
<dbReference type="AlphaFoldDB" id="A0A1Q9CKV4"/>
<dbReference type="InterPro" id="IPR023165">
    <property type="entry name" value="rRNA_Ade_diMease-like_C"/>
</dbReference>
<dbReference type="PANTHER" id="PTHR11727:SF18">
    <property type="entry name" value="RRNA ADENINE N(6)-METHYLTRANSFERASE"/>
    <property type="match status" value="1"/>
</dbReference>
<dbReference type="PROSITE" id="PS51689">
    <property type="entry name" value="SAM_RNA_A_N6_MT"/>
    <property type="match status" value="1"/>
</dbReference>
<protein>
    <recommendedName>
        <fullName evidence="7">rRNA adenine N(6)-methyltransferase</fullName>
        <ecNumber evidence="7">2.1.1.-</ecNumber>
    </recommendedName>
</protein>
<comment type="caution">
    <text evidence="6">Lacks conserved residue(s) required for the propagation of feature annotation.</text>
</comment>